<dbReference type="EMBL" id="JAPMOU010000031">
    <property type="protein sequence ID" value="MDE1464222.1"/>
    <property type="molecule type" value="Genomic_DNA"/>
</dbReference>
<feature type="non-terminal residue" evidence="2">
    <location>
        <position position="109"/>
    </location>
</feature>
<evidence type="ECO:0000256" key="1">
    <source>
        <dbReference type="SAM" id="Phobius"/>
    </source>
</evidence>
<organism evidence="2 3">
    <name type="scientific">Spartinivicinus poritis</name>
    <dbReference type="NCBI Taxonomy" id="2994640"/>
    <lineage>
        <taxon>Bacteria</taxon>
        <taxon>Pseudomonadati</taxon>
        <taxon>Pseudomonadota</taxon>
        <taxon>Gammaproteobacteria</taxon>
        <taxon>Oceanospirillales</taxon>
        <taxon>Zooshikellaceae</taxon>
        <taxon>Spartinivicinus</taxon>
    </lineage>
</organism>
<evidence type="ECO:0000313" key="3">
    <source>
        <dbReference type="Proteomes" id="UP001528823"/>
    </source>
</evidence>
<keyword evidence="3" id="KW-1185">Reference proteome</keyword>
<dbReference type="Proteomes" id="UP001528823">
    <property type="component" value="Unassembled WGS sequence"/>
</dbReference>
<feature type="transmembrane region" description="Helical" evidence="1">
    <location>
        <begin position="48"/>
        <end position="67"/>
    </location>
</feature>
<dbReference type="RefSeq" id="WP_274690552.1">
    <property type="nucleotide sequence ID" value="NZ_JAPMOU010000031.1"/>
</dbReference>
<evidence type="ECO:0000313" key="2">
    <source>
        <dbReference type="EMBL" id="MDE1464222.1"/>
    </source>
</evidence>
<keyword evidence="1" id="KW-0812">Transmembrane</keyword>
<name>A0ABT5UD19_9GAMM</name>
<reference evidence="2 3" key="1">
    <citation type="submission" date="2022-11" db="EMBL/GenBank/DDBJ databases">
        <title>Spartinivicinus poritis sp. nov., isolated from scleractinian coral Porites lutea.</title>
        <authorList>
            <person name="Zhang G."/>
            <person name="Cai L."/>
            <person name="Wei Q."/>
        </authorList>
    </citation>
    <scope>NUCLEOTIDE SEQUENCE [LARGE SCALE GENOMIC DNA]</scope>
    <source>
        <strain evidence="2 3">A2-2</strain>
    </source>
</reference>
<proteinExistence type="predicted"/>
<keyword evidence="1" id="KW-0472">Membrane</keyword>
<accession>A0ABT5UD19</accession>
<feature type="transmembrane region" description="Helical" evidence="1">
    <location>
        <begin position="20"/>
        <end position="42"/>
    </location>
</feature>
<comment type="caution">
    <text evidence="2">The sequence shown here is derived from an EMBL/GenBank/DDBJ whole genome shotgun (WGS) entry which is preliminary data.</text>
</comment>
<gene>
    <name evidence="2" type="ORF">ORQ98_19880</name>
</gene>
<dbReference type="Pfam" id="PF03203">
    <property type="entry name" value="MerC"/>
    <property type="match status" value="1"/>
</dbReference>
<sequence>MEKVINVQAIADKTAVGLSIVCMVHCLLLPIAMVTLPALSVVSLEDELFHQLLLIGVLPISIIALTIGCRKHKRWSNVFLGALGQPFQGDFLAAFKSLAVEIWGWIFIC</sequence>
<protein>
    <submittedName>
        <fullName evidence="2">MerC domain-containing protein</fullName>
    </submittedName>
</protein>
<dbReference type="InterPro" id="IPR004891">
    <property type="entry name" value="Mercury-R_MerC"/>
</dbReference>
<keyword evidence="1" id="KW-1133">Transmembrane helix</keyword>